<dbReference type="SUPFAM" id="SSF47954">
    <property type="entry name" value="Cyclin-like"/>
    <property type="match status" value="2"/>
</dbReference>
<sequence>MGGSDENKNPAVTKQLNSQGGLRMGGVRFPQQKINNNRRALSNINQNILGAKNCPYVVNKRGVSEKVSGQLRSNQQSFFPKEENEEPKPTTLNPQGTGDCAATGMEECELASDEPIPMFVKHTEAMMDEIDQLVEVEMEDVEEDHVLDIDSSDVKDPLAVVEYIESIHAHYRGTEVKLTIIIRMILLLGGTQTMYQRKLLRHTILLLKTRPSNRAFHGFRLLLEVIIMIVHMQDSGRVSPNYMMRQFDINEKMRAILIHWLIEVHYKFKLMEETLFLTVNLIDRFLECETVVRKKLQLVGVTALLLACKYEEISVPLVDDLIFISDQSYTRKEILQMEKEMVNALQFNMSVPTPYVFMRRFLKAAQADNKLEALSFFIVELALVEYEMLKFPPSMLAAAAIFTAQCSLHRSKQWTKATEWHTTYTEDQLMDCSRLMVTYHQKVGKLNGVYKKYSSRKFGCATNFEPAQFLLNLSV</sequence>
<dbReference type="Gene3D" id="1.10.472.10">
    <property type="entry name" value="Cyclin-like"/>
    <property type="match status" value="2"/>
</dbReference>
<evidence type="ECO:0000256" key="4">
    <source>
        <dbReference type="ARBA" id="ARBA00023306"/>
    </source>
</evidence>
<dbReference type="EMBL" id="WJXA01000005">
    <property type="protein sequence ID" value="KAF7143083.1"/>
    <property type="molecule type" value="Genomic_DNA"/>
</dbReference>
<keyword evidence="12" id="KW-1185">Reference proteome</keyword>
<evidence type="ECO:0000256" key="1">
    <source>
        <dbReference type="ARBA" id="ARBA00006955"/>
    </source>
</evidence>
<dbReference type="GO" id="GO:0044772">
    <property type="term" value="P:mitotic cell cycle phase transition"/>
    <property type="evidence" value="ECO:0007669"/>
    <property type="project" value="InterPro"/>
</dbReference>
<reference evidence="11" key="1">
    <citation type="submission" date="2019-11" db="EMBL/GenBank/DDBJ databases">
        <authorList>
            <person name="Liu Y."/>
            <person name="Hou J."/>
            <person name="Li T.-Q."/>
            <person name="Guan C.-H."/>
            <person name="Wu X."/>
            <person name="Wu H.-Z."/>
            <person name="Ling F."/>
            <person name="Zhang R."/>
            <person name="Shi X.-G."/>
            <person name="Ren J.-P."/>
            <person name="Chen E.-F."/>
            <person name="Sun J.-M."/>
        </authorList>
    </citation>
    <scope>NUCLEOTIDE SEQUENCE</scope>
    <source>
        <strain evidence="11">Adult_tree_wgs_1</strain>
        <tissue evidence="11">Leaves</tissue>
    </source>
</reference>
<dbReference type="InterPro" id="IPR013763">
    <property type="entry name" value="Cyclin-like_dom"/>
</dbReference>
<dbReference type="InterPro" id="IPR039361">
    <property type="entry name" value="Cyclin"/>
</dbReference>
<dbReference type="InterPro" id="IPR048258">
    <property type="entry name" value="Cyclins_cyclin-box"/>
</dbReference>
<comment type="function">
    <text evidence="5">Essential for the control of the cell cycle at the G2/M (mitosis) transition. G2/M cyclins accumulate steadily during G2 and are abruptly destroyed at mitosis.</text>
</comment>
<comment type="caution">
    <text evidence="11">The sequence shown here is derived from an EMBL/GenBank/DDBJ whole genome shotgun (WGS) entry which is preliminary data.</text>
</comment>
<evidence type="ECO:0000259" key="9">
    <source>
        <dbReference type="SMART" id="SM00385"/>
    </source>
</evidence>
<dbReference type="CDD" id="cd20511">
    <property type="entry name" value="CYCLIN_AtCycB-like_rpt2"/>
    <property type="match status" value="1"/>
</dbReference>
<dbReference type="AlphaFoldDB" id="A0A834GWA4"/>
<evidence type="ECO:0000256" key="6">
    <source>
        <dbReference type="ARBA" id="ARBA00065123"/>
    </source>
</evidence>
<dbReference type="Proteomes" id="UP000626092">
    <property type="component" value="Unassembled WGS sequence"/>
</dbReference>
<keyword evidence="3 7" id="KW-0195">Cyclin</keyword>
<evidence type="ECO:0000256" key="5">
    <source>
        <dbReference type="ARBA" id="ARBA00059307"/>
    </source>
</evidence>
<feature type="region of interest" description="Disordered" evidence="8">
    <location>
        <begin position="66"/>
        <end position="96"/>
    </location>
</feature>
<dbReference type="Pfam" id="PF02984">
    <property type="entry name" value="Cyclin_C"/>
    <property type="match status" value="1"/>
</dbReference>
<dbReference type="GO" id="GO:0010332">
    <property type="term" value="P:response to gamma radiation"/>
    <property type="evidence" value="ECO:0007669"/>
    <property type="project" value="UniProtKB-ARBA"/>
</dbReference>
<dbReference type="InterPro" id="IPR006671">
    <property type="entry name" value="Cyclin_N"/>
</dbReference>
<dbReference type="SMART" id="SM01332">
    <property type="entry name" value="Cyclin_C"/>
    <property type="match status" value="1"/>
</dbReference>
<organism evidence="11 12">
    <name type="scientific">Rhododendron simsii</name>
    <name type="common">Sims's rhododendron</name>
    <dbReference type="NCBI Taxonomy" id="118357"/>
    <lineage>
        <taxon>Eukaryota</taxon>
        <taxon>Viridiplantae</taxon>
        <taxon>Streptophyta</taxon>
        <taxon>Embryophyta</taxon>
        <taxon>Tracheophyta</taxon>
        <taxon>Spermatophyta</taxon>
        <taxon>Magnoliopsida</taxon>
        <taxon>eudicotyledons</taxon>
        <taxon>Gunneridae</taxon>
        <taxon>Pentapetalae</taxon>
        <taxon>asterids</taxon>
        <taxon>Ericales</taxon>
        <taxon>Ericaceae</taxon>
        <taxon>Ericoideae</taxon>
        <taxon>Rhodoreae</taxon>
        <taxon>Rhododendron</taxon>
    </lineage>
</organism>
<dbReference type="PIRSF" id="PIRSF001771">
    <property type="entry name" value="Cyclin_A_B_D_E"/>
    <property type="match status" value="1"/>
</dbReference>
<evidence type="ECO:0000313" key="12">
    <source>
        <dbReference type="Proteomes" id="UP000626092"/>
    </source>
</evidence>
<accession>A0A834GWA4</accession>
<feature type="domain" description="Cyclin-like" evidence="9">
    <location>
        <begin position="356"/>
        <end position="438"/>
    </location>
</feature>
<feature type="domain" description="Cyclin C-terminal" evidence="10">
    <location>
        <begin position="352"/>
        <end position="467"/>
    </location>
</feature>
<dbReference type="InterPro" id="IPR036915">
    <property type="entry name" value="Cyclin-like_sf"/>
</dbReference>
<protein>
    <submittedName>
        <fullName evidence="11">Uncharacterized protein</fullName>
    </submittedName>
</protein>
<dbReference type="InterPro" id="IPR004367">
    <property type="entry name" value="Cyclin_C-dom"/>
</dbReference>
<dbReference type="SMART" id="SM00385">
    <property type="entry name" value="CYCLIN"/>
    <property type="match status" value="2"/>
</dbReference>
<dbReference type="GO" id="GO:0051301">
    <property type="term" value="P:cell division"/>
    <property type="evidence" value="ECO:0007669"/>
    <property type="project" value="UniProtKB-KW"/>
</dbReference>
<proteinExistence type="inferred from homology"/>
<evidence type="ECO:0000259" key="10">
    <source>
        <dbReference type="SMART" id="SM01332"/>
    </source>
</evidence>
<dbReference type="FunFam" id="1.10.472.10:FF:000032">
    <property type="entry name" value="G2/mitotic-specific cyclin-1"/>
    <property type="match status" value="1"/>
</dbReference>
<evidence type="ECO:0000256" key="3">
    <source>
        <dbReference type="ARBA" id="ARBA00023127"/>
    </source>
</evidence>
<keyword evidence="2" id="KW-0132">Cell division</keyword>
<evidence type="ECO:0000256" key="7">
    <source>
        <dbReference type="RuleBase" id="RU000383"/>
    </source>
</evidence>
<name>A0A834GWA4_RHOSS</name>
<dbReference type="OrthoDB" id="5590282at2759"/>
<feature type="domain" description="Cyclin-like" evidence="9">
    <location>
        <begin position="259"/>
        <end position="343"/>
    </location>
</feature>
<dbReference type="InterPro" id="IPR046965">
    <property type="entry name" value="Cyclin_A/B-like"/>
</dbReference>
<dbReference type="GO" id="GO:0016538">
    <property type="term" value="F:cyclin-dependent protein serine/threonine kinase regulator activity"/>
    <property type="evidence" value="ECO:0007669"/>
    <property type="project" value="InterPro"/>
</dbReference>
<dbReference type="Pfam" id="PF00134">
    <property type="entry name" value="Cyclin_N"/>
    <property type="match status" value="1"/>
</dbReference>
<comment type="similarity">
    <text evidence="1">Belongs to the cyclin family. Cyclin AB subfamily.</text>
</comment>
<evidence type="ECO:0000256" key="2">
    <source>
        <dbReference type="ARBA" id="ARBA00022618"/>
    </source>
</evidence>
<dbReference type="PROSITE" id="PS00292">
    <property type="entry name" value="CYCLINS"/>
    <property type="match status" value="1"/>
</dbReference>
<evidence type="ECO:0000313" key="11">
    <source>
        <dbReference type="EMBL" id="KAF7143083.1"/>
    </source>
</evidence>
<gene>
    <name evidence="11" type="ORF">RHSIM_Rhsim05G0047700</name>
</gene>
<comment type="subunit">
    <text evidence="6">Interacts with the CDC2 and CDK2 protein kinases to form a serine/threonine kinase holoenzyme complex. The cyclin subunit imparts substrate specificity to the complex.</text>
</comment>
<feature type="region of interest" description="Disordered" evidence="8">
    <location>
        <begin position="1"/>
        <end position="29"/>
    </location>
</feature>
<keyword evidence="4" id="KW-0131">Cell cycle</keyword>
<feature type="compositionally biased region" description="Polar residues" evidence="8">
    <location>
        <begin position="10"/>
        <end position="20"/>
    </location>
</feature>
<dbReference type="PANTHER" id="PTHR10177">
    <property type="entry name" value="CYCLINS"/>
    <property type="match status" value="1"/>
</dbReference>
<evidence type="ECO:0000256" key="8">
    <source>
        <dbReference type="SAM" id="MobiDB-lite"/>
    </source>
</evidence>